<dbReference type="InterPro" id="IPR005590">
    <property type="entry name" value="DUF333"/>
</dbReference>
<reference evidence="2 3" key="1">
    <citation type="submission" date="2018-05" db="EMBL/GenBank/DDBJ databases">
        <title>Complete Genome Sequence of Methylobacterium sp. 17Sr1-28.</title>
        <authorList>
            <person name="Srinivasan S."/>
        </authorList>
    </citation>
    <scope>NUCLEOTIDE SEQUENCE [LARGE SCALE GENOMIC DNA]</scope>
    <source>
        <strain evidence="2 3">17Sr1-28</strain>
    </source>
</reference>
<evidence type="ECO:0000313" key="2">
    <source>
        <dbReference type="EMBL" id="AWN45804.1"/>
    </source>
</evidence>
<dbReference type="Proteomes" id="UP000245444">
    <property type="component" value="Chromosome"/>
</dbReference>
<dbReference type="OrthoDB" id="148878at2"/>
<dbReference type="EMBL" id="CP029553">
    <property type="protein sequence ID" value="AWN45804.1"/>
    <property type="molecule type" value="Genomic_DNA"/>
</dbReference>
<dbReference type="RefSeq" id="WP_109958162.1">
    <property type="nucleotide sequence ID" value="NZ_CP029553.1"/>
</dbReference>
<dbReference type="KEGG" id="mtea:DK419_05280"/>
<dbReference type="PANTHER" id="PTHR38008:SF2">
    <property type="entry name" value="HEMOLYSIN"/>
    <property type="match status" value="1"/>
</dbReference>
<proteinExistence type="predicted"/>
<feature type="signal peptide" evidence="1">
    <location>
        <begin position="1"/>
        <end position="21"/>
    </location>
</feature>
<evidence type="ECO:0000256" key="1">
    <source>
        <dbReference type="SAM" id="SignalP"/>
    </source>
</evidence>
<dbReference type="AlphaFoldDB" id="A0A2U8WHU0"/>
<feature type="chain" id="PRO_5016069635" evidence="1">
    <location>
        <begin position="22"/>
        <end position="72"/>
    </location>
</feature>
<dbReference type="PANTHER" id="PTHR38008">
    <property type="entry name" value="HEMOLYSIN-RELATED"/>
    <property type="match status" value="1"/>
</dbReference>
<dbReference type="Pfam" id="PF03891">
    <property type="entry name" value="DUF333"/>
    <property type="match status" value="1"/>
</dbReference>
<organism evidence="2 3">
    <name type="scientific">Methylobacterium terrae</name>
    <dbReference type="NCBI Taxonomy" id="2202827"/>
    <lineage>
        <taxon>Bacteria</taxon>
        <taxon>Pseudomonadati</taxon>
        <taxon>Pseudomonadota</taxon>
        <taxon>Alphaproteobacteria</taxon>
        <taxon>Hyphomicrobiales</taxon>
        <taxon>Methylobacteriaceae</taxon>
        <taxon>Methylobacterium</taxon>
    </lineage>
</organism>
<evidence type="ECO:0000313" key="3">
    <source>
        <dbReference type="Proteomes" id="UP000245444"/>
    </source>
</evidence>
<sequence length="72" mass="7749">MKSLLAAGALVTIAGTSQAWALGNPASAYCTSVGGRLEIRKETKGEVGYCHLPDGRVVEEWQLFREANKARN</sequence>
<keyword evidence="3" id="KW-1185">Reference proteome</keyword>
<gene>
    <name evidence="2" type="ORF">DK419_05280</name>
</gene>
<keyword evidence="1" id="KW-0732">Signal</keyword>
<accession>A0A2U8WHU0</accession>
<name>A0A2U8WHU0_9HYPH</name>
<protein>
    <submittedName>
        <fullName evidence="2">DUF333 domain-containing protein</fullName>
    </submittedName>
</protein>